<dbReference type="AlphaFoldDB" id="A0ABD1XF14"/>
<reference evidence="3" key="1">
    <citation type="submission" date="2024-07" db="EMBL/GenBank/DDBJ databases">
        <title>Two chromosome-level genome assemblies of Korean endemic species Abeliophyllum distichum and Forsythia ovata (Oleaceae).</title>
        <authorList>
            <person name="Jang H."/>
        </authorList>
    </citation>
    <scope>NUCLEOTIDE SEQUENCE [LARGE SCALE GENOMIC DNA]</scope>
</reference>
<dbReference type="PANTHER" id="PTHR33781:SF4">
    <property type="entry name" value="PROTEIN PHYTOCHROME KINASE SUBSTRATE 1"/>
    <property type="match status" value="1"/>
</dbReference>
<accession>A0ABD1XF14</accession>
<sequence length="423" mass="48537">MAMVSTSISLNLPTENRNNFRDVSFSSYLNADEEAFVLKLAEENRSRLGSSMSITNEHVDHGRNNTEDREIDVFGAEKYFNDSLKIVNKDVSNHQQKRDYLLDIIPTIEKQTPSIRSETSWNSRSALLHRSSRNQKPRRTIKVHGKSFLTRIGCNCSCNDKNSVEIHDYMSDNYSNKNINTGFVTCKEKQAIENDTNVDKSQSSSWFKKDWHCKGFDELVVGLKTDDHFSFPVFNSETRNQPVKMKLQEEEDKTKRESLEVFAFPLLESGKNSLLNWDAITPRMKETEISASSNYDTDTDLSVLSDSEEQRTNTATPYEPRKTALNAKNTREKDMTKRRPSILLSCKNHKAVEVAGDAYTTNDKAFSSARIHQRSESFTSMTRFQAENKMEAFDHIRNRQHSFDARFLSRSNSGLAAHLLHIQ</sequence>
<organism evidence="2 3">
    <name type="scientific">Forsythia ovata</name>
    <dbReference type="NCBI Taxonomy" id="205694"/>
    <lineage>
        <taxon>Eukaryota</taxon>
        <taxon>Viridiplantae</taxon>
        <taxon>Streptophyta</taxon>
        <taxon>Embryophyta</taxon>
        <taxon>Tracheophyta</taxon>
        <taxon>Spermatophyta</taxon>
        <taxon>Magnoliopsida</taxon>
        <taxon>eudicotyledons</taxon>
        <taxon>Gunneridae</taxon>
        <taxon>Pentapetalae</taxon>
        <taxon>asterids</taxon>
        <taxon>lamiids</taxon>
        <taxon>Lamiales</taxon>
        <taxon>Oleaceae</taxon>
        <taxon>Forsythieae</taxon>
        <taxon>Forsythia</taxon>
    </lineage>
</organism>
<name>A0ABD1XF14_9LAMI</name>
<evidence type="ECO:0000313" key="2">
    <source>
        <dbReference type="EMBL" id="KAL2559503.1"/>
    </source>
</evidence>
<keyword evidence="2" id="KW-0418">Kinase</keyword>
<comment type="caution">
    <text evidence="2">The sequence shown here is derived from an EMBL/GenBank/DDBJ whole genome shotgun (WGS) entry which is preliminary data.</text>
</comment>
<gene>
    <name evidence="2" type="ORF">Fot_04242</name>
</gene>
<protein>
    <submittedName>
        <fullName evidence="2">Protein PHYTOCHROME KINASE SUBSTRATE 2</fullName>
    </submittedName>
</protein>
<dbReference type="GO" id="GO:0016301">
    <property type="term" value="F:kinase activity"/>
    <property type="evidence" value="ECO:0007669"/>
    <property type="project" value="UniProtKB-KW"/>
</dbReference>
<dbReference type="EMBL" id="JBFOLJ010000001">
    <property type="protein sequence ID" value="KAL2559503.1"/>
    <property type="molecule type" value="Genomic_DNA"/>
</dbReference>
<evidence type="ECO:0000256" key="1">
    <source>
        <dbReference type="SAM" id="MobiDB-lite"/>
    </source>
</evidence>
<dbReference type="Proteomes" id="UP001604277">
    <property type="component" value="Unassembled WGS sequence"/>
</dbReference>
<proteinExistence type="predicted"/>
<keyword evidence="3" id="KW-1185">Reference proteome</keyword>
<keyword evidence="2" id="KW-0808">Transferase</keyword>
<dbReference type="InterPro" id="IPR039615">
    <property type="entry name" value="PKS"/>
</dbReference>
<evidence type="ECO:0000313" key="3">
    <source>
        <dbReference type="Proteomes" id="UP001604277"/>
    </source>
</evidence>
<dbReference type="PANTHER" id="PTHR33781">
    <property type="entry name" value="PROTEIN PHYTOCHROME KINASE SUBSTRATE 1-RELATED"/>
    <property type="match status" value="1"/>
</dbReference>
<feature type="region of interest" description="Disordered" evidence="1">
    <location>
        <begin position="290"/>
        <end position="322"/>
    </location>
</feature>